<sequence>MRISAPNALKSVALVLCWFGLVPDRFDRTRSLLTIASELERTDPPQTETDSPSSTENLQYEGLFALPADGADPFDGVSFLANAVALKKSHVGDEMLQNMAGLIQELIHEEAHNIQHQTDLWLISQTKIAVDTLHKNPAAFPATGYSLQEGSNGALYVKDVMNDVMGMALPGLSAATPPEDRRGDFPIDFGYNTTHQRTVKFSFGDSEVTVACDKILHSGATVGVSHGSYAVTIHGSNNSKEGTNAPGPPVVDTGLSPTNPNDIVFGAPPMPQARISTSAGPGSIVASYQNTRIKFDTHPEGKRHGAEFGNNDFVIGVTRDFDDRINIVKHEVGPYSILLETDLADDKDHAYSGRLTAKTPQTGRLVFGGGFDETNYPTTALALEARDMSITFNGKRGDPGYNVRIGPFVFDVVLSNGLPEFILREVKP</sequence>
<evidence type="ECO:0000313" key="1">
    <source>
        <dbReference type="EMBL" id="CDJ32903.1"/>
    </source>
</evidence>
<reference evidence="1" key="1">
    <citation type="submission" date="2013-10" db="EMBL/GenBank/DDBJ databases">
        <title>Genomic analysis of the causative agents of coccidiosis in chickens.</title>
        <authorList>
            <person name="Reid A.J."/>
            <person name="Blake D."/>
            <person name="Billington K."/>
            <person name="Browne H."/>
            <person name="Dunn M."/>
            <person name="Hung S."/>
            <person name="Kawahara F."/>
            <person name="Miranda-Saavedra D."/>
            <person name="Mourier T."/>
            <person name="Nagra H."/>
            <person name="Otto T.D."/>
            <person name="Rawlings N."/>
            <person name="Sanchez A."/>
            <person name="Sanders M."/>
            <person name="Subramaniam C."/>
            <person name="Tay Y."/>
            <person name="Dear P."/>
            <person name="Doerig C."/>
            <person name="Gruber A."/>
            <person name="Parkinson J."/>
            <person name="Shirley M."/>
            <person name="Wan K.L."/>
            <person name="Berriman M."/>
            <person name="Tomley F."/>
            <person name="Pain A."/>
        </authorList>
    </citation>
    <scope>NUCLEOTIDE SEQUENCE [LARGE SCALE GENOMIC DNA]</scope>
    <source>
        <strain evidence="1">Houghton</strain>
    </source>
</reference>
<organism evidence="1 2">
    <name type="scientific">Eimeria mitis</name>
    <dbReference type="NCBI Taxonomy" id="44415"/>
    <lineage>
        <taxon>Eukaryota</taxon>
        <taxon>Sar</taxon>
        <taxon>Alveolata</taxon>
        <taxon>Apicomplexa</taxon>
        <taxon>Conoidasida</taxon>
        <taxon>Coccidia</taxon>
        <taxon>Eucoccidiorida</taxon>
        <taxon>Eimeriorina</taxon>
        <taxon>Eimeriidae</taxon>
        <taxon>Eimeria</taxon>
    </lineage>
</organism>
<dbReference type="VEuPathDB" id="ToxoDB:EMH_0014150"/>
<accession>U6KBR0</accession>
<reference evidence="1" key="2">
    <citation type="submission" date="2013-10" db="EMBL/GenBank/DDBJ databases">
        <authorList>
            <person name="Aslett M."/>
        </authorList>
    </citation>
    <scope>NUCLEOTIDE SEQUENCE [LARGE SCALE GENOMIC DNA]</scope>
    <source>
        <strain evidence="1">Houghton</strain>
    </source>
</reference>
<dbReference type="OrthoDB" id="346493at2759"/>
<dbReference type="Proteomes" id="UP000030744">
    <property type="component" value="Unassembled WGS sequence"/>
</dbReference>
<proteinExistence type="predicted"/>
<name>U6KBR0_9EIME</name>
<evidence type="ECO:0000313" key="2">
    <source>
        <dbReference type="Proteomes" id="UP000030744"/>
    </source>
</evidence>
<dbReference type="AlphaFoldDB" id="U6KBR0"/>
<dbReference type="GeneID" id="25376375"/>
<keyword evidence="2" id="KW-1185">Reference proteome</keyword>
<gene>
    <name evidence="1" type="ORF">EMH_0014150</name>
</gene>
<protein>
    <submittedName>
        <fullName evidence="1">Uncharacterized protein</fullName>
    </submittedName>
</protein>
<dbReference type="EMBL" id="HG684648">
    <property type="protein sequence ID" value="CDJ32903.1"/>
    <property type="molecule type" value="Genomic_DNA"/>
</dbReference>
<dbReference type="RefSeq" id="XP_013355467.1">
    <property type="nucleotide sequence ID" value="XM_013500013.1"/>
</dbReference>